<evidence type="ECO:0000256" key="1">
    <source>
        <dbReference type="ARBA" id="ARBA00004123"/>
    </source>
</evidence>
<dbReference type="InterPro" id="IPR001965">
    <property type="entry name" value="Znf_PHD"/>
</dbReference>
<proteinExistence type="predicted"/>
<dbReference type="PANTHER" id="PTHR46174">
    <property type="entry name" value="CXXC-TYPE ZINC FINGER PROTEIN 1"/>
    <property type="match status" value="1"/>
</dbReference>
<dbReference type="InterPro" id="IPR037869">
    <property type="entry name" value="Spp1/CFP1"/>
</dbReference>
<keyword evidence="2" id="KW-0479">Metal-binding</keyword>
<dbReference type="SUPFAM" id="SSF57903">
    <property type="entry name" value="FYVE/PHD zinc finger"/>
    <property type="match status" value="1"/>
</dbReference>
<evidence type="ECO:0000256" key="5">
    <source>
        <dbReference type="ARBA" id="ARBA00023242"/>
    </source>
</evidence>
<keyword evidence="5" id="KW-0539">Nucleus</keyword>
<protein>
    <recommendedName>
        <fullName evidence="7">PHD-type domain-containing protein</fullName>
    </recommendedName>
</protein>
<evidence type="ECO:0000256" key="6">
    <source>
        <dbReference type="PROSITE-ProRule" id="PRU00146"/>
    </source>
</evidence>
<comment type="caution">
    <text evidence="8">The sequence shown here is derived from an EMBL/GenBank/DDBJ whole genome shotgun (WGS) entry which is preliminary data.</text>
</comment>
<dbReference type="InterPro" id="IPR019786">
    <property type="entry name" value="Zinc_finger_PHD-type_CS"/>
</dbReference>
<dbReference type="PROSITE" id="PS50016">
    <property type="entry name" value="ZF_PHD_2"/>
    <property type="match status" value="1"/>
</dbReference>
<evidence type="ECO:0000313" key="8">
    <source>
        <dbReference type="EMBL" id="CAG9317375.1"/>
    </source>
</evidence>
<keyword evidence="4" id="KW-0862">Zinc</keyword>
<dbReference type="SMART" id="SM00249">
    <property type="entry name" value="PHD"/>
    <property type="match status" value="1"/>
</dbReference>
<dbReference type="AlphaFoldDB" id="A0AAU9IP55"/>
<comment type="subcellular location">
    <subcellularLocation>
        <location evidence="1">Nucleus</location>
    </subcellularLocation>
</comment>
<dbReference type="GO" id="GO:0008270">
    <property type="term" value="F:zinc ion binding"/>
    <property type="evidence" value="ECO:0007669"/>
    <property type="project" value="UniProtKB-KW"/>
</dbReference>
<dbReference type="Pfam" id="PF00628">
    <property type="entry name" value="PHD"/>
    <property type="match status" value="1"/>
</dbReference>
<dbReference type="Proteomes" id="UP001162131">
    <property type="component" value="Unassembled WGS sequence"/>
</dbReference>
<evidence type="ECO:0000256" key="3">
    <source>
        <dbReference type="ARBA" id="ARBA00022771"/>
    </source>
</evidence>
<evidence type="ECO:0000256" key="4">
    <source>
        <dbReference type="ARBA" id="ARBA00022833"/>
    </source>
</evidence>
<dbReference type="GO" id="GO:0048188">
    <property type="term" value="C:Set1C/COMPASS complex"/>
    <property type="evidence" value="ECO:0007669"/>
    <property type="project" value="InterPro"/>
</dbReference>
<feature type="domain" description="PHD-type" evidence="7">
    <location>
        <begin position="60"/>
        <end position="113"/>
    </location>
</feature>
<evidence type="ECO:0000313" key="9">
    <source>
        <dbReference type="Proteomes" id="UP001162131"/>
    </source>
</evidence>
<organism evidence="8 9">
    <name type="scientific">Blepharisma stoltei</name>
    <dbReference type="NCBI Taxonomy" id="1481888"/>
    <lineage>
        <taxon>Eukaryota</taxon>
        <taxon>Sar</taxon>
        <taxon>Alveolata</taxon>
        <taxon>Ciliophora</taxon>
        <taxon>Postciliodesmatophora</taxon>
        <taxon>Heterotrichea</taxon>
        <taxon>Heterotrichida</taxon>
        <taxon>Blepharismidae</taxon>
        <taxon>Blepharisma</taxon>
    </lineage>
</organism>
<dbReference type="PANTHER" id="PTHR46174:SF1">
    <property type="entry name" value="CXXC-TYPE ZINC FINGER PROTEIN 1"/>
    <property type="match status" value="1"/>
</dbReference>
<name>A0AAU9IP55_9CILI</name>
<sequence>MENPRRSSRRRINAKRKSDIVYFDDPKDKTLTNKVQTKAKIELNDEERNLLYPDKPQDEKRFCICNRTELETQGLTMIMCDICMDWFHDECIGMTSEEMENLDSFICPKCSGKPFKLPVKRPQPSSADIEILLTALAEIDEEKPKLKKRQVDVQASTHKISVFHLAQPINTGRYNNVIGYIRNDSHPNPNEDNGNIIPITLGDIDRGIVCSSWGNFKVSSTQDGRLLVSKDYSFRTPMKDFKKKEEEAITHSVPVADIEVENEGNQCIIKCDDSEDLIIPTADFSCRLDNEKAQRLTELFGIDCSWKSLREAINSKIKHKPSILLKVNAN</sequence>
<dbReference type="PROSITE" id="PS01359">
    <property type="entry name" value="ZF_PHD_1"/>
    <property type="match status" value="1"/>
</dbReference>
<dbReference type="InterPro" id="IPR013083">
    <property type="entry name" value="Znf_RING/FYVE/PHD"/>
</dbReference>
<dbReference type="Gene3D" id="3.30.40.10">
    <property type="entry name" value="Zinc/RING finger domain, C3HC4 (zinc finger)"/>
    <property type="match status" value="1"/>
</dbReference>
<dbReference type="GO" id="GO:0045893">
    <property type="term" value="P:positive regulation of DNA-templated transcription"/>
    <property type="evidence" value="ECO:0007669"/>
    <property type="project" value="TreeGrafter"/>
</dbReference>
<keyword evidence="3 6" id="KW-0863">Zinc-finger</keyword>
<keyword evidence="9" id="KW-1185">Reference proteome</keyword>
<dbReference type="EMBL" id="CAJZBQ010000018">
    <property type="protein sequence ID" value="CAG9317375.1"/>
    <property type="molecule type" value="Genomic_DNA"/>
</dbReference>
<gene>
    <name evidence="8" type="ORF">BSTOLATCC_MIC18627</name>
</gene>
<accession>A0AAU9IP55</accession>
<dbReference type="InterPro" id="IPR019787">
    <property type="entry name" value="Znf_PHD-finger"/>
</dbReference>
<dbReference type="InterPro" id="IPR011011">
    <property type="entry name" value="Znf_FYVE_PHD"/>
</dbReference>
<evidence type="ECO:0000259" key="7">
    <source>
        <dbReference type="PROSITE" id="PS50016"/>
    </source>
</evidence>
<reference evidence="8" key="1">
    <citation type="submission" date="2021-09" db="EMBL/GenBank/DDBJ databases">
        <authorList>
            <consortium name="AG Swart"/>
            <person name="Singh M."/>
            <person name="Singh A."/>
            <person name="Seah K."/>
            <person name="Emmerich C."/>
        </authorList>
    </citation>
    <scope>NUCLEOTIDE SEQUENCE</scope>
    <source>
        <strain evidence="8">ATCC30299</strain>
    </source>
</reference>
<evidence type="ECO:0000256" key="2">
    <source>
        <dbReference type="ARBA" id="ARBA00022723"/>
    </source>
</evidence>